<proteinExistence type="predicted"/>
<gene>
    <name evidence="7" type="ORF">NH26_12475</name>
</gene>
<dbReference type="PANTHER" id="PTHR10516">
    <property type="entry name" value="PEPTIDYL-PROLYL CIS-TRANS ISOMERASE"/>
    <property type="match status" value="1"/>
</dbReference>
<dbReference type="AlphaFoldDB" id="A0A1S1Z1F8"/>
<dbReference type="RefSeq" id="WP_044227761.1">
    <property type="nucleotide sequence ID" value="NZ_JRYR02000001.1"/>
</dbReference>
<keyword evidence="4 5" id="KW-0413">Isomerase</keyword>
<reference evidence="7 8" key="1">
    <citation type="journal article" date="2012" name="Int. J. Syst. Evol. Microbiol.">
        <title>Flammeovirga pacifica sp. nov., isolated from deep-sea sediment.</title>
        <authorList>
            <person name="Xu H."/>
            <person name="Fu Y."/>
            <person name="Yang N."/>
            <person name="Ding Z."/>
            <person name="Lai Q."/>
            <person name="Zeng R."/>
        </authorList>
    </citation>
    <scope>NUCLEOTIDE SEQUENCE [LARGE SCALE GENOMIC DNA]</scope>
    <source>
        <strain evidence="8">DSM 24597 / LMG 26175 / WPAGA1</strain>
    </source>
</reference>
<dbReference type="OrthoDB" id="9814548at2"/>
<evidence type="ECO:0000256" key="4">
    <source>
        <dbReference type="ARBA" id="ARBA00023235"/>
    </source>
</evidence>
<dbReference type="InterPro" id="IPR050689">
    <property type="entry name" value="FKBP-type_PPIase"/>
</dbReference>
<dbReference type="PANTHER" id="PTHR10516:SF443">
    <property type="entry name" value="FK506-BINDING PROTEIN 59-RELATED"/>
    <property type="match status" value="1"/>
</dbReference>
<evidence type="ECO:0000259" key="6">
    <source>
        <dbReference type="PROSITE" id="PS50059"/>
    </source>
</evidence>
<evidence type="ECO:0000313" key="8">
    <source>
        <dbReference type="Proteomes" id="UP000179797"/>
    </source>
</evidence>
<sequence length="374" mass="41882">MNNTYNNFFKFIISAGFLLAMTGCLKNDIVDYVAQDTQTLENYLNDNNIDYFKTSSLGSGYGVYITPNEGILFPPAKPDDSGHDIRIIESTLDLRRFDQSLIGNEQVDTDPDNLVTQVFLKDSTYTFAMRRGAICLGYLDAVINLRGTEIPERVYIPSYLAFGGTSSSGIGLQFNDIITAEKLQIKAVRNVYSQAEHEKSLAQQYAQDSIPGFSGIENDTLFSNSSIVEEEWGKDGIPLEIPDYIVKKTVTDGSGDVISIGDTVNVRYEGKFISVTSPDRESLVFDSNIDSDTPLNLRVYESAKAARDENATTQVINGWYKALRTMKYGESAIFVMPSHTAYWETGDNPQTFDLFKRIRPFKTLVFKITVEEKD</sequence>
<keyword evidence="3 5" id="KW-0697">Rotamase</keyword>
<feature type="domain" description="PPIase FKBP-type" evidence="6">
    <location>
        <begin position="261"/>
        <end position="374"/>
    </location>
</feature>
<evidence type="ECO:0000256" key="5">
    <source>
        <dbReference type="PROSITE-ProRule" id="PRU00277"/>
    </source>
</evidence>
<keyword evidence="8" id="KW-1185">Reference proteome</keyword>
<dbReference type="GO" id="GO:0005737">
    <property type="term" value="C:cytoplasm"/>
    <property type="evidence" value="ECO:0007669"/>
    <property type="project" value="TreeGrafter"/>
</dbReference>
<dbReference type="SUPFAM" id="SSF54534">
    <property type="entry name" value="FKBP-like"/>
    <property type="match status" value="1"/>
</dbReference>
<evidence type="ECO:0000256" key="2">
    <source>
        <dbReference type="ARBA" id="ARBA00013194"/>
    </source>
</evidence>
<dbReference type="Pfam" id="PF00254">
    <property type="entry name" value="FKBP_C"/>
    <property type="match status" value="1"/>
</dbReference>
<dbReference type="EC" id="5.2.1.8" evidence="2 5"/>
<dbReference type="Proteomes" id="UP000179797">
    <property type="component" value="Unassembled WGS sequence"/>
</dbReference>
<name>A0A1S1Z1F8_FLAPC</name>
<dbReference type="PROSITE" id="PS50059">
    <property type="entry name" value="FKBP_PPIASE"/>
    <property type="match status" value="1"/>
</dbReference>
<dbReference type="InterPro" id="IPR001179">
    <property type="entry name" value="PPIase_FKBP_dom"/>
</dbReference>
<evidence type="ECO:0000256" key="1">
    <source>
        <dbReference type="ARBA" id="ARBA00000971"/>
    </source>
</evidence>
<evidence type="ECO:0000256" key="3">
    <source>
        <dbReference type="ARBA" id="ARBA00023110"/>
    </source>
</evidence>
<dbReference type="GO" id="GO:0003755">
    <property type="term" value="F:peptidyl-prolyl cis-trans isomerase activity"/>
    <property type="evidence" value="ECO:0007669"/>
    <property type="project" value="UniProtKB-KW"/>
</dbReference>
<protein>
    <recommendedName>
        <fullName evidence="2 5">peptidylprolyl isomerase</fullName>
        <ecNumber evidence="2 5">5.2.1.8</ecNumber>
    </recommendedName>
</protein>
<dbReference type="Gene3D" id="3.10.50.40">
    <property type="match status" value="1"/>
</dbReference>
<dbReference type="EMBL" id="JRYR02000001">
    <property type="protein sequence ID" value="OHX67100.1"/>
    <property type="molecule type" value="Genomic_DNA"/>
</dbReference>
<evidence type="ECO:0000313" key="7">
    <source>
        <dbReference type="EMBL" id="OHX67100.1"/>
    </source>
</evidence>
<comment type="caution">
    <text evidence="7">The sequence shown here is derived from an EMBL/GenBank/DDBJ whole genome shotgun (WGS) entry which is preliminary data.</text>
</comment>
<dbReference type="STRING" id="915059.NH26_12475"/>
<comment type="catalytic activity">
    <reaction evidence="1 5">
        <text>[protein]-peptidylproline (omega=180) = [protein]-peptidylproline (omega=0)</text>
        <dbReference type="Rhea" id="RHEA:16237"/>
        <dbReference type="Rhea" id="RHEA-COMP:10747"/>
        <dbReference type="Rhea" id="RHEA-COMP:10748"/>
        <dbReference type="ChEBI" id="CHEBI:83833"/>
        <dbReference type="ChEBI" id="CHEBI:83834"/>
        <dbReference type="EC" id="5.2.1.8"/>
    </reaction>
</comment>
<organism evidence="7 8">
    <name type="scientific">Flammeovirga pacifica</name>
    <dbReference type="NCBI Taxonomy" id="915059"/>
    <lineage>
        <taxon>Bacteria</taxon>
        <taxon>Pseudomonadati</taxon>
        <taxon>Bacteroidota</taxon>
        <taxon>Cytophagia</taxon>
        <taxon>Cytophagales</taxon>
        <taxon>Flammeovirgaceae</taxon>
        <taxon>Flammeovirga</taxon>
    </lineage>
</organism>
<dbReference type="InterPro" id="IPR046357">
    <property type="entry name" value="PPIase_dom_sf"/>
</dbReference>
<accession>A0A1S1Z1F8</accession>